<gene>
    <name evidence="9" type="ORF">DW352_00955</name>
</gene>
<dbReference type="OrthoDB" id="9790349at2"/>
<dbReference type="RefSeq" id="WP_115687676.1">
    <property type="nucleotide sequence ID" value="NZ_CP031417.1"/>
</dbReference>
<keyword evidence="7" id="KW-0862">Zinc</keyword>
<evidence type="ECO:0000256" key="5">
    <source>
        <dbReference type="ARBA" id="ARBA00022691"/>
    </source>
</evidence>
<evidence type="ECO:0000259" key="8">
    <source>
        <dbReference type="PROSITE" id="PS50280"/>
    </source>
</evidence>
<dbReference type="Proteomes" id="UP000254889">
    <property type="component" value="Chromosome"/>
</dbReference>
<keyword evidence="3" id="KW-0489">Methyltransferase</keyword>
<comment type="subcellular location">
    <subcellularLocation>
        <location evidence="1">Chromosome</location>
    </subcellularLocation>
</comment>
<evidence type="ECO:0000256" key="7">
    <source>
        <dbReference type="ARBA" id="ARBA00022833"/>
    </source>
</evidence>
<evidence type="ECO:0000256" key="1">
    <source>
        <dbReference type="ARBA" id="ARBA00004286"/>
    </source>
</evidence>
<proteinExistence type="predicted"/>
<dbReference type="SMART" id="SM00317">
    <property type="entry name" value="SET"/>
    <property type="match status" value="1"/>
</dbReference>
<evidence type="ECO:0000256" key="3">
    <source>
        <dbReference type="ARBA" id="ARBA00022603"/>
    </source>
</evidence>
<dbReference type="GO" id="GO:0032259">
    <property type="term" value="P:methylation"/>
    <property type="evidence" value="ECO:0007669"/>
    <property type="project" value="UniProtKB-KW"/>
</dbReference>
<dbReference type="InterPro" id="IPR001214">
    <property type="entry name" value="SET_dom"/>
</dbReference>
<evidence type="ECO:0000313" key="10">
    <source>
        <dbReference type="Proteomes" id="UP000254889"/>
    </source>
</evidence>
<name>A0A345ZQL3_9HYPH</name>
<dbReference type="SUPFAM" id="SSF82199">
    <property type="entry name" value="SET domain"/>
    <property type="match status" value="1"/>
</dbReference>
<feature type="domain" description="SET" evidence="8">
    <location>
        <begin position="6"/>
        <end position="110"/>
    </location>
</feature>
<evidence type="ECO:0000256" key="6">
    <source>
        <dbReference type="ARBA" id="ARBA00022723"/>
    </source>
</evidence>
<dbReference type="PANTHER" id="PTHR46223:SF3">
    <property type="entry name" value="HISTONE-LYSINE N-METHYLTRANSFERASE SET-23"/>
    <property type="match status" value="1"/>
</dbReference>
<keyword evidence="2" id="KW-0158">Chromosome</keyword>
<dbReference type="GO" id="GO:0005694">
    <property type="term" value="C:chromosome"/>
    <property type="evidence" value="ECO:0007669"/>
    <property type="project" value="UniProtKB-SubCell"/>
</dbReference>
<dbReference type="GO" id="GO:0008168">
    <property type="term" value="F:methyltransferase activity"/>
    <property type="evidence" value="ECO:0007669"/>
    <property type="project" value="UniProtKB-KW"/>
</dbReference>
<evidence type="ECO:0000313" key="9">
    <source>
        <dbReference type="EMBL" id="AXK79210.1"/>
    </source>
</evidence>
<protein>
    <submittedName>
        <fullName evidence="9">SET domain-containing protein</fullName>
    </submittedName>
</protein>
<dbReference type="AlphaFoldDB" id="A0A345ZQL3"/>
<dbReference type="InterPro" id="IPR046341">
    <property type="entry name" value="SET_dom_sf"/>
</dbReference>
<organism evidence="9 10">
    <name type="scientific">Pseudolabrys taiwanensis</name>
    <dbReference type="NCBI Taxonomy" id="331696"/>
    <lineage>
        <taxon>Bacteria</taxon>
        <taxon>Pseudomonadati</taxon>
        <taxon>Pseudomonadota</taxon>
        <taxon>Alphaproteobacteria</taxon>
        <taxon>Hyphomicrobiales</taxon>
        <taxon>Xanthobacteraceae</taxon>
        <taxon>Pseudolabrys</taxon>
    </lineage>
</organism>
<dbReference type="KEGG" id="ptaw:DW352_00955"/>
<keyword evidence="10" id="KW-1185">Reference proteome</keyword>
<accession>A0A345ZQL3</accession>
<reference evidence="9 10" key="1">
    <citation type="submission" date="2018-07" db="EMBL/GenBank/DDBJ databases">
        <authorList>
            <person name="Quirk P.G."/>
            <person name="Krulwich T.A."/>
        </authorList>
    </citation>
    <scope>NUCLEOTIDE SEQUENCE [LARGE SCALE GENOMIC DNA]</scope>
    <source>
        <strain evidence="9 10">CC-BB4</strain>
    </source>
</reference>
<keyword evidence="5" id="KW-0949">S-adenosyl-L-methionine</keyword>
<keyword evidence="6" id="KW-0479">Metal-binding</keyword>
<keyword evidence="4" id="KW-0808">Transferase</keyword>
<evidence type="ECO:0000256" key="4">
    <source>
        <dbReference type="ARBA" id="ARBA00022679"/>
    </source>
</evidence>
<dbReference type="InterPro" id="IPR050973">
    <property type="entry name" value="H3K9_Histone-Lys_N-MTase"/>
</dbReference>
<evidence type="ECO:0000256" key="2">
    <source>
        <dbReference type="ARBA" id="ARBA00022454"/>
    </source>
</evidence>
<dbReference type="Gene3D" id="2.170.270.10">
    <property type="entry name" value="SET domain"/>
    <property type="match status" value="1"/>
</dbReference>
<dbReference type="GO" id="GO:0046872">
    <property type="term" value="F:metal ion binding"/>
    <property type="evidence" value="ECO:0007669"/>
    <property type="project" value="UniProtKB-KW"/>
</dbReference>
<dbReference type="PANTHER" id="PTHR46223">
    <property type="entry name" value="HISTONE-LYSINE N-METHYLTRANSFERASE SUV39H"/>
    <property type="match status" value="1"/>
</dbReference>
<dbReference type="Pfam" id="PF00856">
    <property type="entry name" value="SET"/>
    <property type="match status" value="1"/>
</dbReference>
<dbReference type="EMBL" id="CP031417">
    <property type="protein sequence ID" value="AXK79210.1"/>
    <property type="molecule type" value="Genomic_DNA"/>
</dbReference>
<sequence length="159" mass="18486">MAPRPFRLGRARTGLGLFAIRAIKKRKRVAEYKGPRLNVKDALKAEARGNRYLFEVNSRWTIDGKARSNIARYFNHSCNPNIDCTIRSGRVFFYTLRNIKPGEELTFHYGNDYLKNVIGKSNCKCSRCLRRKAKRARELRAVRKRKEVRAAAKKRRKAA</sequence>
<dbReference type="PROSITE" id="PS50280">
    <property type="entry name" value="SET"/>
    <property type="match status" value="1"/>
</dbReference>